<accession>A0A8J7SV42</accession>
<evidence type="ECO:0000259" key="1">
    <source>
        <dbReference type="PROSITE" id="PS50404"/>
    </source>
</evidence>
<dbReference type="Pfam" id="PF13410">
    <property type="entry name" value="GST_C_2"/>
    <property type="match status" value="1"/>
</dbReference>
<dbReference type="RefSeq" id="WP_202661665.1">
    <property type="nucleotide sequence ID" value="NZ_JAESVP010000006.1"/>
</dbReference>
<evidence type="ECO:0000313" key="2">
    <source>
        <dbReference type="EMBL" id="MBL4929132.1"/>
    </source>
</evidence>
<reference evidence="2" key="1">
    <citation type="submission" date="2021-01" db="EMBL/GenBank/DDBJ databases">
        <title>Genome seq and assembly of Tabrizicola sp. KVB23.</title>
        <authorList>
            <person name="Chhetri G."/>
        </authorList>
    </citation>
    <scope>NUCLEOTIDE SEQUENCE</scope>
    <source>
        <strain evidence="2">KVB23</strain>
    </source>
</reference>
<proteinExistence type="predicted"/>
<protein>
    <submittedName>
        <fullName evidence="2">Glutathione S-transferase family protein</fullName>
    </submittedName>
</protein>
<dbReference type="SUPFAM" id="SSF47616">
    <property type="entry name" value="GST C-terminal domain-like"/>
    <property type="match status" value="1"/>
</dbReference>
<sequence length="202" mass="22102">MRLYSSPTTPFGRIATVMMMECGLEDRVQVIAASGTPLDPGTMPLAQNPLGKIPALELGDGRAIYDSRVICRYFDDLSGSGLYPRGDALWDTLTLEATAHGIADAAVLMAYEVRLRPEDLRFGAWVEGQWQKVSRALDAIESQWIGLLQGPMTTAHIAVGAALSYLDFRHDLRGWRSTRPQLAAWEAGFATRPAMHSTRPAG</sequence>
<dbReference type="PROSITE" id="PS50404">
    <property type="entry name" value="GST_NTER"/>
    <property type="match status" value="1"/>
</dbReference>
<gene>
    <name evidence="2" type="ORF">JI744_13540</name>
</gene>
<dbReference type="InterPro" id="IPR036249">
    <property type="entry name" value="Thioredoxin-like_sf"/>
</dbReference>
<feature type="domain" description="GST N-terminal" evidence="1">
    <location>
        <begin position="1"/>
        <end position="82"/>
    </location>
</feature>
<dbReference type="InterPro" id="IPR004045">
    <property type="entry name" value="Glutathione_S-Trfase_N"/>
</dbReference>
<dbReference type="CDD" id="cd03205">
    <property type="entry name" value="GST_C_6"/>
    <property type="match status" value="1"/>
</dbReference>
<organism evidence="2 3">
    <name type="scientific">Fuscibacter oryzae</name>
    <dbReference type="NCBI Taxonomy" id="2803939"/>
    <lineage>
        <taxon>Bacteria</taxon>
        <taxon>Pseudomonadati</taxon>
        <taxon>Pseudomonadota</taxon>
        <taxon>Alphaproteobacteria</taxon>
        <taxon>Rhodobacterales</taxon>
        <taxon>Paracoccaceae</taxon>
        <taxon>Fuscibacter</taxon>
    </lineage>
</organism>
<evidence type="ECO:0000313" key="3">
    <source>
        <dbReference type="Proteomes" id="UP000619033"/>
    </source>
</evidence>
<dbReference type="Pfam" id="PF13409">
    <property type="entry name" value="GST_N_2"/>
    <property type="match status" value="1"/>
</dbReference>
<name>A0A8J7SV42_9RHOB</name>
<keyword evidence="3" id="KW-1185">Reference proteome</keyword>
<dbReference type="Gene3D" id="1.20.1050.10">
    <property type="match status" value="1"/>
</dbReference>
<dbReference type="EMBL" id="JAESVP010000006">
    <property type="protein sequence ID" value="MBL4929132.1"/>
    <property type="molecule type" value="Genomic_DNA"/>
</dbReference>
<dbReference type="SUPFAM" id="SSF52833">
    <property type="entry name" value="Thioredoxin-like"/>
    <property type="match status" value="1"/>
</dbReference>
<dbReference type="InterPro" id="IPR036282">
    <property type="entry name" value="Glutathione-S-Trfase_C_sf"/>
</dbReference>
<dbReference type="Gene3D" id="3.40.30.10">
    <property type="entry name" value="Glutaredoxin"/>
    <property type="match status" value="1"/>
</dbReference>
<dbReference type="Proteomes" id="UP000619033">
    <property type="component" value="Unassembled WGS sequence"/>
</dbReference>
<comment type="caution">
    <text evidence="2">The sequence shown here is derived from an EMBL/GenBank/DDBJ whole genome shotgun (WGS) entry which is preliminary data.</text>
</comment>
<dbReference type="AlphaFoldDB" id="A0A8J7SV42"/>